<dbReference type="Gene3D" id="3.30.465.10">
    <property type="match status" value="1"/>
</dbReference>
<keyword evidence="9" id="KW-1185">Reference proteome</keyword>
<evidence type="ECO:0000256" key="4">
    <source>
        <dbReference type="ARBA" id="ARBA00022827"/>
    </source>
</evidence>
<keyword evidence="3" id="KW-0285">Flavoprotein</keyword>
<dbReference type="PANTHER" id="PTHR42973:SF39">
    <property type="entry name" value="FAD-BINDING PCMH-TYPE DOMAIN-CONTAINING PROTEIN"/>
    <property type="match status" value="1"/>
</dbReference>
<dbReference type="InterPro" id="IPR016166">
    <property type="entry name" value="FAD-bd_PCMH"/>
</dbReference>
<evidence type="ECO:0000256" key="3">
    <source>
        <dbReference type="ARBA" id="ARBA00022630"/>
    </source>
</evidence>
<dbReference type="InterPro" id="IPR012951">
    <property type="entry name" value="BBE"/>
</dbReference>
<dbReference type="InterPro" id="IPR016167">
    <property type="entry name" value="FAD-bd_PCMH_sub1"/>
</dbReference>
<feature type="domain" description="FAD-binding PCMH-type" evidence="7">
    <location>
        <begin position="110"/>
        <end position="279"/>
    </location>
</feature>
<dbReference type="PANTHER" id="PTHR42973">
    <property type="entry name" value="BINDING OXIDOREDUCTASE, PUTATIVE (AFU_ORTHOLOGUE AFUA_1G17690)-RELATED"/>
    <property type="match status" value="1"/>
</dbReference>
<dbReference type="Proteomes" id="UP000638648">
    <property type="component" value="Unassembled WGS sequence"/>
</dbReference>
<dbReference type="PROSITE" id="PS51387">
    <property type="entry name" value="FAD_PCMH"/>
    <property type="match status" value="1"/>
</dbReference>
<name>A0A927R7T9_9ACTN</name>
<keyword evidence="4" id="KW-0274">FAD</keyword>
<dbReference type="PROSITE" id="PS00862">
    <property type="entry name" value="OX2_COVAL_FAD"/>
    <property type="match status" value="1"/>
</dbReference>
<dbReference type="Gene3D" id="3.30.43.10">
    <property type="entry name" value="Uridine Diphospho-n-acetylenolpyruvylglucosamine Reductase, domain 2"/>
    <property type="match status" value="1"/>
</dbReference>
<dbReference type="InterPro" id="IPR050416">
    <property type="entry name" value="FAD-linked_Oxidoreductase"/>
</dbReference>
<proteinExistence type="inferred from homology"/>
<dbReference type="Pfam" id="PF08031">
    <property type="entry name" value="BBE"/>
    <property type="match status" value="1"/>
</dbReference>
<sequence length="511" mass="52388">MGGTMAGVGTDQRGLQRRALLTTTALAAVGGLVGCGSGARTRDLAPADGGSGTGLPTAIPAPRNPAPTAPSSTPTPADWKALAESLSGKLLRPGDAGYPAAHQLFDPAWDSVLPAAVSECADPADVATTLKFAERFKLPLTSKSGGHSYVGASTTNGGIVISVSSMKSITFSGTTAQVGAGAPLVQVYSALEARNRIIPAGSCQSVGVAGLTLGGGLSLANRVFGLTCDTVTQVQVVTADGAVHTANTSAEPNLYWACRGGGGGTLGVVTAFWFRTEASPLIGTFSVGWTWANAAAVVRGWQRYMETASEEVWASLRLTSNPNGTLSVRVFGVDVSNDPSAALDKLISAVGVEPEHQTATKNKHFSPDPPSGRVGFYAGTDILGQALPASGVTALLDAMTGAARAGVGATAAFDPLGGQVERLAVNATAFPWRKAFASIQWYSQSSNAKGARAWIASGHKAVASWAVGGYVNYLEANRTNGSLYFGPNLAKLASIKKTYDPNNVFKLPYTL</sequence>
<keyword evidence="5" id="KW-0560">Oxidoreductase</keyword>
<evidence type="ECO:0000256" key="6">
    <source>
        <dbReference type="SAM" id="MobiDB-lite"/>
    </source>
</evidence>
<evidence type="ECO:0000313" key="8">
    <source>
        <dbReference type="EMBL" id="MBE1604594.1"/>
    </source>
</evidence>
<feature type="region of interest" description="Disordered" evidence="6">
    <location>
        <begin position="43"/>
        <end position="77"/>
    </location>
</feature>
<dbReference type="InterPro" id="IPR036318">
    <property type="entry name" value="FAD-bd_PCMH-like_sf"/>
</dbReference>
<dbReference type="Pfam" id="PF01565">
    <property type="entry name" value="FAD_binding_4"/>
    <property type="match status" value="1"/>
</dbReference>
<dbReference type="PROSITE" id="PS51318">
    <property type="entry name" value="TAT"/>
    <property type="match status" value="1"/>
</dbReference>
<dbReference type="InterPro" id="IPR016169">
    <property type="entry name" value="FAD-bd_PCMH_sub2"/>
</dbReference>
<dbReference type="InterPro" id="IPR006093">
    <property type="entry name" value="Oxy_OxRdtase_FAD_BS"/>
</dbReference>
<comment type="cofactor">
    <cofactor evidence="1">
        <name>FAD</name>
        <dbReference type="ChEBI" id="CHEBI:57692"/>
    </cofactor>
</comment>
<dbReference type="EMBL" id="JADBEM010000001">
    <property type="protein sequence ID" value="MBE1604594.1"/>
    <property type="molecule type" value="Genomic_DNA"/>
</dbReference>
<reference evidence="8" key="1">
    <citation type="submission" date="2020-10" db="EMBL/GenBank/DDBJ databases">
        <title>Sequencing the genomes of 1000 actinobacteria strains.</title>
        <authorList>
            <person name="Klenk H.-P."/>
        </authorList>
    </citation>
    <scope>NUCLEOTIDE SEQUENCE</scope>
    <source>
        <strain evidence="8">DSM 45354</strain>
    </source>
</reference>
<dbReference type="Gene3D" id="3.40.462.20">
    <property type="match status" value="1"/>
</dbReference>
<dbReference type="AlphaFoldDB" id="A0A927R7T9"/>
<protein>
    <submittedName>
        <fullName evidence="8">FAD/FMN-containing dehydrogenase</fullName>
    </submittedName>
</protein>
<comment type="similarity">
    <text evidence="2">Belongs to the oxygen-dependent FAD-linked oxidoreductase family.</text>
</comment>
<comment type="caution">
    <text evidence="8">The sequence shown here is derived from an EMBL/GenBank/DDBJ whole genome shotgun (WGS) entry which is preliminary data.</text>
</comment>
<dbReference type="SUPFAM" id="SSF56176">
    <property type="entry name" value="FAD-binding/transporter-associated domain-like"/>
    <property type="match status" value="1"/>
</dbReference>
<evidence type="ECO:0000256" key="2">
    <source>
        <dbReference type="ARBA" id="ARBA00005466"/>
    </source>
</evidence>
<dbReference type="InterPro" id="IPR006311">
    <property type="entry name" value="TAT_signal"/>
</dbReference>
<dbReference type="InterPro" id="IPR006094">
    <property type="entry name" value="Oxid_FAD_bind_N"/>
</dbReference>
<evidence type="ECO:0000313" key="9">
    <source>
        <dbReference type="Proteomes" id="UP000638648"/>
    </source>
</evidence>
<evidence type="ECO:0000256" key="1">
    <source>
        <dbReference type="ARBA" id="ARBA00001974"/>
    </source>
</evidence>
<gene>
    <name evidence="8" type="ORF">HEB94_001442</name>
</gene>
<dbReference type="GO" id="GO:0016491">
    <property type="term" value="F:oxidoreductase activity"/>
    <property type="evidence" value="ECO:0007669"/>
    <property type="project" value="UniProtKB-KW"/>
</dbReference>
<evidence type="ECO:0000259" key="7">
    <source>
        <dbReference type="PROSITE" id="PS51387"/>
    </source>
</evidence>
<dbReference type="RefSeq" id="WP_192749101.1">
    <property type="nucleotide sequence ID" value="NZ_BAABJL010000143.1"/>
</dbReference>
<dbReference type="GO" id="GO:0071949">
    <property type="term" value="F:FAD binding"/>
    <property type="evidence" value="ECO:0007669"/>
    <property type="project" value="InterPro"/>
</dbReference>
<evidence type="ECO:0000256" key="5">
    <source>
        <dbReference type="ARBA" id="ARBA00023002"/>
    </source>
</evidence>
<accession>A0A927R7T9</accession>
<organism evidence="8 9">
    <name type="scientific">Actinopolymorpha pittospori</name>
    <dbReference type="NCBI Taxonomy" id="648752"/>
    <lineage>
        <taxon>Bacteria</taxon>
        <taxon>Bacillati</taxon>
        <taxon>Actinomycetota</taxon>
        <taxon>Actinomycetes</taxon>
        <taxon>Propionibacteriales</taxon>
        <taxon>Actinopolymorphaceae</taxon>
        <taxon>Actinopolymorpha</taxon>
    </lineage>
</organism>